<proteinExistence type="predicted"/>
<evidence type="ECO:0000313" key="1">
    <source>
        <dbReference type="EMBL" id="SMB98808.1"/>
    </source>
</evidence>
<dbReference type="RefSeq" id="WP_084666184.1">
    <property type="nucleotide sequence ID" value="NZ_LT838272.1"/>
</dbReference>
<keyword evidence="2" id="KW-1185">Reference proteome</keyword>
<reference evidence="1 2" key="1">
    <citation type="submission" date="2017-04" db="EMBL/GenBank/DDBJ databases">
        <authorList>
            <person name="Afonso C.L."/>
            <person name="Miller P.J."/>
            <person name="Scott M.A."/>
            <person name="Spackman E."/>
            <person name="Goraichik I."/>
            <person name="Dimitrov K.M."/>
            <person name="Suarez D.L."/>
            <person name="Swayne D.E."/>
        </authorList>
    </citation>
    <scope>NUCLEOTIDE SEQUENCE [LARGE SCALE GENOMIC DNA]</scope>
    <source>
        <strain evidence="1 2">ToBE</strain>
    </source>
</reference>
<evidence type="ECO:0000313" key="2">
    <source>
        <dbReference type="Proteomes" id="UP000192569"/>
    </source>
</evidence>
<dbReference type="EMBL" id="LT838272">
    <property type="protein sequence ID" value="SMB98808.1"/>
    <property type="molecule type" value="Genomic_DNA"/>
</dbReference>
<gene>
    <name evidence="1" type="ORF">SAMN00808754_2557</name>
</gene>
<sequence length="260" mass="30652">MSRRRKVYGKCHICGIVGKLTFEHIPPRSAFNDHPTVLYRVFDLLNVGPDDEVKSKGQPMPKGMGGYTLCPRCNNNTGAWYGKAFADWCRQGFQLLSKAGGKPTLYYPFWIFPLRVLKQIITMFFSVNNPDFAERNSELVSFVLNPKRKYINLEKYRIFVYLNPEGRWARIGGFQGKLNFLTKTIYIFSEIKFPPFGYVMTIDNYSPPDLRLYDITYFSRYDYNEFRDVYLKLPLLPTYSWFPGDYRTKKEIIQQREEHL</sequence>
<dbReference type="AlphaFoldDB" id="A0A1W1VZN4"/>
<name>A0A1W1VZN4_9FIRM</name>
<accession>A0A1W1VZN4</accession>
<protein>
    <recommendedName>
        <fullName evidence="3">HNH endonuclease</fullName>
    </recommendedName>
</protein>
<organism evidence="1 2">
    <name type="scientific">Thermanaeromonas toyohensis ToBE</name>
    <dbReference type="NCBI Taxonomy" id="698762"/>
    <lineage>
        <taxon>Bacteria</taxon>
        <taxon>Bacillati</taxon>
        <taxon>Bacillota</taxon>
        <taxon>Clostridia</taxon>
        <taxon>Neomoorellales</taxon>
        <taxon>Neomoorellaceae</taxon>
        <taxon>Thermanaeromonas</taxon>
    </lineage>
</organism>
<dbReference type="Proteomes" id="UP000192569">
    <property type="component" value="Chromosome I"/>
</dbReference>
<dbReference type="OrthoDB" id="8446601at2"/>
<evidence type="ECO:0008006" key="3">
    <source>
        <dbReference type="Google" id="ProtNLM"/>
    </source>
</evidence>